<evidence type="ECO:0000313" key="4">
    <source>
        <dbReference type="Proteomes" id="UP000554286"/>
    </source>
</evidence>
<protein>
    <recommendedName>
        <fullName evidence="5">Motility protein B-like N-terminal domain-containing protein</fullName>
    </recommendedName>
</protein>
<feature type="region of interest" description="Disordered" evidence="1">
    <location>
        <begin position="275"/>
        <end position="364"/>
    </location>
</feature>
<organism evidence="3 4">
    <name type="scientific">Roseospira visakhapatnamensis</name>
    <dbReference type="NCBI Taxonomy" id="390880"/>
    <lineage>
        <taxon>Bacteria</taxon>
        <taxon>Pseudomonadati</taxon>
        <taxon>Pseudomonadota</taxon>
        <taxon>Alphaproteobacteria</taxon>
        <taxon>Rhodospirillales</taxon>
        <taxon>Rhodospirillaceae</taxon>
        <taxon>Roseospira</taxon>
    </lineage>
</organism>
<sequence>MASTADLPRRLARLPVTPGFPGTRFAAGMSGAAGMPGAGGEARGGGMVGRASLTLFLALYLLLLAFFIMLTALSSLERQRAEAVMDSLTLTFAPRRAPAEALMPLDDLAGDRRAAEAFIALVTDLFQSAVPAVRLHQVVPGHAVEVRMRAEALFEPGADTLRPSRQSLLDSVVAALAGAPRGLRFEMAVIAEVVEARDANDVAVLPADGTHLAVRRAGTFGRFMNDRGAARGSVLVGLAPGDPDWIRLVFRSVDVTRWDPDFSAVPADAVAIDAPVGAGDDETPAPAPAARFPGAQDEDADAMMSPAGDAARGTPTIVPFGGPDAGSSPDSRPAWAPAGGVDGGGEDSGAPNENNGTVRERTAR</sequence>
<dbReference type="AlphaFoldDB" id="A0A7W6RF07"/>
<proteinExistence type="predicted"/>
<dbReference type="Proteomes" id="UP000554286">
    <property type="component" value="Unassembled WGS sequence"/>
</dbReference>
<evidence type="ECO:0000256" key="2">
    <source>
        <dbReference type="SAM" id="Phobius"/>
    </source>
</evidence>
<dbReference type="RefSeq" id="WP_184045428.1">
    <property type="nucleotide sequence ID" value="NZ_JACIGK010000016.1"/>
</dbReference>
<reference evidence="3 4" key="1">
    <citation type="submission" date="2020-08" db="EMBL/GenBank/DDBJ databases">
        <title>Genome sequencing of Purple Non-Sulfur Bacteria from various extreme environments.</title>
        <authorList>
            <person name="Mayer M."/>
        </authorList>
    </citation>
    <scope>NUCLEOTIDE SEQUENCE [LARGE SCALE GENOMIC DNA]</scope>
    <source>
        <strain evidence="3 4">JA131</strain>
    </source>
</reference>
<comment type="caution">
    <text evidence="3">The sequence shown here is derived from an EMBL/GenBank/DDBJ whole genome shotgun (WGS) entry which is preliminary data.</text>
</comment>
<keyword evidence="2" id="KW-0812">Transmembrane</keyword>
<name>A0A7W6RF07_9PROT</name>
<keyword evidence="4" id="KW-1185">Reference proteome</keyword>
<evidence type="ECO:0008006" key="5">
    <source>
        <dbReference type="Google" id="ProtNLM"/>
    </source>
</evidence>
<accession>A0A7W6RF07</accession>
<feature type="transmembrane region" description="Helical" evidence="2">
    <location>
        <begin position="53"/>
        <end position="73"/>
    </location>
</feature>
<evidence type="ECO:0000256" key="1">
    <source>
        <dbReference type="SAM" id="MobiDB-lite"/>
    </source>
</evidence>
<evidence type="ECO:0000313" key="3">
    <source>
        <dbReference type="EMBL" id="MBB4266728.1"/>
    </source>
</evidence>
<dbReference type="EMBL" id="JACIGK010000016">
    <property type="protein sequence ID" value="MBB4266728.1"/>
    <property type="molecule type" value="Genomic_DNA"/>
</dbReference>
<gene>
    <name evidence="3" type="ORF">GGD89_002361</name>
</gene>
<keyword evidence="2" id="KW-1133">Transmembrane helix</keyword>
<keyword evidence="2" id="KW-0472">Membrane</keyword>